<dbReference type="InterPro" id="IPR036291">
    <property type="entry name" value="NAD(P)-bd_dom_sf"/>
</dbReference>
<dbReference type="SUPFAM" id="SSF51735">
    <property type="entry name" value="NAD(P)-binding Rossmann-fold domains"/>
    <property type="match status" value="1"/>
</dbReference>
<dbReference type="Gene3D" id="3.40.50.720">
    <property type="entry name" value="NAD(P)-binding Rossmann-like Domain"/>
    <property type="match status" value="1"/>
</dbReference>
<evidence type="ECO:0000313" key="3">
    <source>
        <dbReference type="Proteomes" id="UP000295136"/>
    </source>
</evidence>
<accession>A0A4R5FRT8</accession>
<name>A0A4R5FRT8_9ACTN</name>
<dbReference type="InterPro" id="IPR001509">
    <property type="entry name" value="Epimerase_deHydtase"/>
</dbReference>
<evidence type="ECO:0000259" key="1">
    <source>
        <dbReference type="Pfam" id="PF01370"/>
    </source>
</evidence>
<keyword evidence="3" id="KW-1185">Reference proteome</keyword>
<dbReference type="EMBL" id="SMLD01000025">
    <property type="protein sequence ID" value="TDE55921.1"/>
    <property type="molecule type" value="Genomic_DNA"/>
</dbReference>
<evidence type="ECO:0000313" key="2">
    <source>
        <dbReference type="EMBL" id="TDE55921.1"/>
    </source>
</evidence>
<gene>
    <name evidence="2" type="ORF">E1295_12515</name>
</gene>
<dbReference type="AlphaFoldDB" id="A0A4R5FRT8"/>
<proteinExistence type="predicted"/>
<reference evidence="2 3" key="1">
    <citation type="submission" date="2019-03" db="EMBL/GenBank/DDBJ databases">
        <title>Draft genome sequences of novel Actinobacteria.</title>
        <authorList>
            <person name="Sahin N."/>
            <person name="Ay H."/>
            <person name="Saygin H."/>
        </authorList>
    </citation>
    <scope>NUCLEOTIDE SEQUENCE [LARGE SCALE GENOMIC DNA]</scope>
    <source>
        <strain evidence="2 3">6K102</strain>
    </source>
</reference>
<dbReference type="InterPro" id="IPR050177">
    <property type="entry name" value="Lipid_A_modif_metabolic_enz"/>
</dbReference>
<protein>
    <submittedName>
        <fullName evidence="2">SDR family NAD(P)-dependent oxidoreductase</fullName>
    </submittedName>
</protein>
<dbReference type="PANTHER" id="PTHR43245:SF13">
    <property type="entry name" value="UDP-D-APIOSE_UDP-D-XYLOSE SYNTHASE 2"/>
    <property type="match status" value="1"/>
</dbReference>
<sequence length="326" mass="35731">MSRIVVTGGCGFIGSHLVERLAAEGHEVIAYDTSSPPPDTPLHNLSSVRYVKDDITHESSLANVITSDVDLVYHLSAVVGVDRYLRQPLDVIDVNVLGTRNVLRRALEAGVRVVVASTSEIYGKNPQVPWSEESDRVLGVTSADRWTYSTSKALAEHMTFALVREQGLRATVVRYFNVYGPRQRPAYVVSRSIQHVLTGRAPEMYDGGGQTRCFTYVDDAIDGTVRAASSPAAVGECFNIGSHQETTIREVIELVGEAAGFTGRNVHLDTGAAFGAVYQDIERRVPDTAKARAMLGWQCAVPLREGIARTIEWARQNPWWLHGPAD</sequence>
<dbReference type="RefSeq" id="WP_132630424.1">
    <property type="nucleotide sequence ID" value="NZ_SMLD01000025.1"/>
</dbReference>
<dbReference type="Proteomes" id="UP000295136">
    <property type="component" value="Unassembled WGS sequence"/>
</dbReference>
<feature type="domain" description="NAD-dependent epimerase/dehydratase" evidence="1">
    <location>
        <begin position="4"/>
        <end position="241"/>
    </location>
</feature>
<dbReference type="PRINTS" id="PR01713">
    <property type="entry name" value="NUCEPIMERASE"/>
</dbReference>
<comment type="caution">
    <text evidence="2">The sequence shown here is derived from an EMBL/GenBank/DDBJ whole genome shotgun (WGS) entry which is preliminary data.</text>
</comment>
<dbReference type="PANTHER" id="PTHR43245">
    <property type="entry name" value="BIFUNCTIONAL POLYMYXIN RESISTANCE PROTEIN ARNA"/>
    <property type="match status" value="1"/>
</dbReference>
<dbReference type="Pfam" id="PF01370">
    <property type="entry name" value="Epimerase"/>
    <property type="match status" value="1"/>
</dbReference>
<organism evidence="2 3">
    <name type="scientific">Nonomuraea mesophila</name>
    <dbReference type="NCBI Taxonomy" id="2530382"/>
    <lineage>
        <taxon>Bacteria</taxon>
        <taxon>Bacillati</taxon>
        <taxon>Actinomycetota</taxon>
        <taxon>Actinomycetes</taxon>
        <taxon>Streptosporangiales</taxon>
        <taxon>Streptosporangiaceae</taxon>
        <taxon>Nonomuraea</taxon>
    </lineage>
</organism>